<evidence type="ECO:0000259" key="8">
    <source>
        <dbReference type="PROSITE" id="PS50879"/>
    </source>
</evidence>
<evidence type="ECO:0000256" key="6">
    <source>
        <dbReference type="ARBA" id="ARBA00022759"/>
    </source>
</evidence>
<dbReference type="GO" id="GO:0004523">
    <property type="term" value="F:RNA-DNA hybrid ribonuclease activity"/>
    <property type="evidence" value="ECO:0007669"/>
    <property type="project" value="UniProtKB-EC"/>
</dbReference>
<dbReference type="GO" id="GO:0046872">
    <property type="term" value="F:metal ion binding"/>
    <property type="evidence" value="ECO:0007669"/>
    <property type="project" value="UniProtKB-KW"/>
</dbReference>
<dbReference type="PANTHER" id="PTHR10642">
    <property type="entry name" value="RIBONUCLEASE H1"/>
    <property type="match status" value="1"/>
</dbReference>
<dbReference type="InterPro" id="IPR036397">
    <property type="entry name" value="RNaseH_sf"/>
</dbReference>
<dbReference type="Pfam" id="PF00075">
    <property type="entry name" value="RNase_H"/>
    <property type="match status" value="1"/>
</dbReference>
<dbReference type="GO" id="GO:0043137">
    <property type="term" value="P:DNA replication, removal of RNA primer"/>
    <property type="evidence" value="ECO:0007669"/>
    <property type="project" value="TreeGrafter"/>
</dbReference>
<evidence type="ECO:0000313" key="9">
    <source>
        <dbReference type="EMBL" id="CAK5270055.1"/>
    </source>
</evidence>
<comment type="caution">
    <text evidence="9">The sequence shown here is derived from an EMBL/GenBank/DDBJ whole genome shotgun (WGS) entry which is preliminary data.</text>
</comment>
<evidence type="ECO:0000256" key="3">
    <source>
        <dbReference type="ARBA" id="ARBA00012180"/>
    </source>
</evidence>
<dbReference type="CDD" id="cd13934">
    <property type="entry name" value="RNase_H_Dikarya_like"/>
    <property type="match status" value="1"/>
</dbReference>
<comment type="catalytic activity">
    <reaction evidence="1">
        <text>Endonucleolytic cleavage to 5'-phosphomonoester.</text>
        <dbReference type="EC" id="3.1.26.4"/>
    </reaction>
</comment>
<dbReference type="InterPro" id="IPR002156">
    <property type="entry name" value="RNaseH_domain"/>
</dbReference>
<keyword evidence="7" id="KW-0378">Hydrolase</keyword>
<dbReference type="AlphaFoldDB" id="A0AAD2JZ74"/>
<dbReference type="EC" id="3.1.26.4" evidence="3"/>
<sequence length="230" mass="25980">MFFDQDEVFDVFSLEEAPIPPPFGSKLASLIKALGAARTFVPVNERSGNLIPTDFIRPLRPVSEVFEYRDGNRTVAKETIIVQVDGACSGNGRPEARAGVGIYFGPGSVENVSRRIDGRQTSNHAEVRAALEAMKKLTEMFDNDRLLLVRRMVLLVDSSHVFRAMTEWIFSWRENGWRTSGGAEVKNKACFQELDRIVTAYESHGFAVQFWLVRREFNKEADLLAKNSYL</sequence>
<reference evidence="9" key="1">
    <citation type="submission" date="2023-11" db="EMBL/GenBank/DDBJ databases">
        <authorList>
            <person name="De Vega J J."/>
            <person name="De Vega J J."/>
        </authorList>
    </citation>
    <scope>NUCLEOTIDE SEQUENCE</scope>
</reference>
<dbReference type="PANTHER" id="PTHR10642:SF26">
    <property type="entry name" value="RIBONUCLEASE H1"/>
    <property type="match status" value="1"/>
</dbReference>
<evidence type="ECO:0000256" key="5">
    <source>
        <dbReference type="ARBA" id="ARBA00022723"/>
    </source>
</evidence>
<feature type="domain" description="RNase H type-1" evidence="8">
    <location>
        <begin position="76"/>
        <end position="230"/>
    </location>
</feature>
<name>A0AAD2JZ74_9AGAR</name>
<evidence type="ECO:0000256" key="1">
    <source>
        <dbReference type="ARBA" id="ARBA00000077"/>
    </source>
</evidence>
<evidence type="ECO:0000313" key="10">
    <source>
        <dbReference type="Proteomes" id="UP001295794"/>
    </source>
</evidence>
<dbReference type="GO" id="GO:0003676">
    <property type="term" value="F:nucleic acid binding"/>
    <property type="evidence" value="ECO:0007669"/>
    <property type="project" value="InterPro"/>
</dbReference>
<keyword evidence="5" id="KW-0479">Metal-binding</keyword>
<dbReference type="EMBL" id="CAVNYO010000158">
    <property type="protein sequence ID" value="CAK5270055.1"/>
    <property type="molecule type" value="Genomic_DNA"/>
</dbReference>
<dbReference type="SUPFAM" id="SSF53098">
    <property type="entry name" value="Ribonuclease H-like"/>
    <property type="match status" value="1"/>
</dbReference>
<organism evidence="9 10">
    <name type="scientific">Mycena citricolor</name>
    <dbReference type="NCBI Taxonomy" id="2018698"/>
    <lineage>
        <taxon>Eukaryota</taxon>
        <taxon>Fungi</taxon>
        <taxon>Dikarya</taxon>
        <taxon>Basidiomycota</taxon>
        <taxon>Agaricomycotina</taxon>
        <taxon>Agaricomycetes</taxon>
        <taxon>Agaricomycetidae</taxon>
        <taxon>Agaricales</taxon>
        <taxon>Marasmiineae</taxon>
        <taxon>Mycenaceae</taxon>
        <taxon>Mycena</taxon>
    </lineage>
</organism>
<comment type="similarity">
    <text evidence="2">Belongs to the RNase H family.</text>
</comment>
<protein>
    <recommendedName>
        <fullName evidence="3">ribonuclease H</fullName>
        <ecNumber evidence="3">3.1.26.4</ecNumber>
    </recommendedName>
</protein>
<evidence type="ECO:0000256" key="2">
    <source>
        <dbReference type="ARBA" id="ARBA00005300"/>
    </source>
</evidence>
<dbReference type="PROSITE" id="PS50879">
    <property type="entry name" value="RNASE_H_1"/>
    <property type="match status" value="1"/>
</dbReference>
<evidence type="ECO:0000256" key="4">
    <source>
        <dbReference type="ARBA" id="ARBA00022722"/>
    </source>
</evidence>
<dbReference type="InterPro" id="IPR012337">
    <property type="entry name" value="RNaseH-like_sf"/>
</dbReference>
<keyword evidence="10" id="KW-1185">Reference proteome</keyword>
<dbReference type="InterPro" id="IPR050092">
    <property type="entry name" value="RNase_H"/>
</dbReference>
<accession>A0AAD2JZ74</accession>
<keyword evidence="6" id="KW-0255">Endonuclease</keyword>
<gene>
    <name evidence="9" type="ORF">MYCIT1_LOCUS14203</name>
</gene>
<dbReference type="Proteomes" id="UP001295794">
    <property type="component" value="Unassembled WGS sequence"/>
</dbReference>
<keyword evidence="4" id="KW-0540">Nuclease</keyword>
<evidence type="ECO:0000256" key="7">
    <source>
        <dbReference type="ARBA" id="ARBA00022801"/>
    </source>
</evidence>
<dbReference type="Gene3D" id="3.30.420.10">
    <property type="entry name" value="Ribonuclease H-like superfamily/Ribonuclease H"/>
    <property type="match status" value="1"/>
</dbReference>
<proteinExistence type="inferred from homology"/>